<dbReference type="AlphaFoldDB" id="A0A4Q9FTB3"/>
<evidence type="ECO:0000256" key="2">
    <source>
        <dbReference type="ARBA" id="ARBA00022679"/>
    </source>
</evidence>
<dbReference type="Proteomes" id="UP000292372">
    <property type="component" value="Unassembled WGS sequence"/>
</dbReference>
<keyword evidence="1" id="KW-0328">Glycosyltransferase</keyword>
<organism evidence="3 4">
    <name type="scientific">Hyunsoonleella pacifica</name>
    <dbReference type="NCBI Taxonomy" id="1080224"/>
    <lineage>
        <taxon>Bacteria</taxon>
        <taxon>Pseudomonadati</taxon>
        <taxon>Bacteroidota</taxon>
        <taxon>Flavobacteriia</taxon>
        <taxon>Flavobacteriales</taxon>
        <taxon>Flavobacteriaceae</taxon>
    </lineage>
</organism>
<protein>
    <submittedName>
        <fullName evidence="3">Lipopolysaccharide heptosyltransferase family protein</fullName>
    </submittedName>
</protein>
<dbReference type="GO" id="GO:0008713">
    <property type="term" value="F:ADP-heptose-lipopolysaccharide heptosyltransferase activity"/>
    <property type="evidence" value="ECO:0007669"/>
    <property type="project" value="TreeGrafter"/>
</dbReference>
<comment type="caution">
    <text evidence="3">The sequence shown here is derived from an EMBL/GenBank/DDBJ whole genome shotgun (WGS) entry which is preliminary data.</text>
</comment>
<reference evidence="3 4" key="1">
    <citation type="journal article" date="2015" name="Int. J. Syst. Evol. Microbiol.">
        <title>Hyunsoonleella pacifica sp. nov., isolated from seawater of South Pacific Gyre.</title>
        <authorList>
            <person name="Gao X."/>
            <person name="Zhang Z."/>
            <person name="Dai X."/>
            <person name="Zhang X.H."/>
        </authorList>
    </citation>
    <scope>NUCLEOTIDE SEQUENCE [LARGE SCALE GENOMIC DNA]</scope>
    <source>
        <strain evidence="3 4">SW033</strain>
    </source>
</reference>
<evidence type="ECO:0000313" key="3">
    <source>
        <dbReference type="EMBL" id="TBN17542.1"/>
    </source>
</evidence>
<dbReference type="GO" id="GO:0005829">
    <property type="term" value="C:cytosol"/>
    <property type="evidence" value="ECO:0007669"/>
    <property type="project" value="TreeGrafter"/>
</dbReference>
<dbReference type="Gene3D" id="3.40.50.2000">
    <property type="entry name" value="Glycogen Phosphorylase B"/>
    <property type="match status" value="2"/>
</dbReference>
<dbReference type="EMBL" id="SIRS01000002">
    <property type="protein sequence ID" value="TBN17542.1"/>
    <property type="molecule type" value="Genomic_DNA"/>
</dbReference>
<dbReference type="OrthoDB" id="9772349at2"/>
<evidence type="ECO:0000256" key="1">
    <source>
        <dbReference type="ARBA" id="ARBA00022676"/>
    </source>
</evidence>
<gene>
    <name evidence="3" type="ORF">EYD46_04300</name>
</gene>
<name>A0A4Q9FTB3_9FLAO</name>
<sequence length="355" mass="40949">MKILVIQQKMIGDVLTSTILFPILRESFPNAELHYLINSHTMPVVAQHPDIDEFKLFTPEVEKSRKAFFSFLKLIQKEKYDVVIDVYGKWSSNFITLFSKANTKIGYYKWYTHFFYTNPVKRLKKSKNSQGLAIENRLQLLEPICKNSFKVKPKIYLSSQEIEDAKTFLIDSKIDMSQTLFMVSVLGSDASKTYPLSYMANIIDAIVVHTNGNILFNYIPKQKEDAKTVFDLCKPKTQAKIYFNVFGKSLREFIAISYNCSAIIGNEGGAINMAKAIDIPTFAIFSPWIDKNTWNIFEDENQSISVHLKDYKPKLFDGKTNKQIKKLVANYYSEFEPKLFTTKLKCFLNNLLDIS</sequence>
<dbReference type="CDD" id="cd03789">
    <property type="entry name" value="GT9_LPS_heptosyltransferase"/>
    <property type="match status" value="1"/>
</dbReference>
<dbReference type="Pfam" id="PF01075">
    <property type="entry name" value="Glyco_transf_9"/>
    <property type="match status" value="1"/>
</dbReference>
<accession>A0A4Q9FTB3</accession>
<dbReference type="SUPFAM" id="SSF53756">
    <property type="entry name" value="UDP-Glycosyltransferase/glycogen phosphorylase"/>
    <property type="match status" value="1"/>
</dbReference>
<dbReference type="GO" id="GO:0009244">
    <property type="term" value="P:lipopolysaccharide core region biosynthetic process"/>
    <property type="evidence" value="ECO:0007669"/>
    <property type="project" value="TreeGrafter"/>
</dbReference>
<proteinExistence type="predicted"/>
<dbReference type="InterPro" id="IPR002201">
    <property type="entry name" value="Glyco_trans_9"/>
</dbReference>
<keyword evidence="4" id="KW-1185">Reference proteome</keyword>
<dbReference type="PANTHER" id="PTHR30160:SF7">
    <property type="entry name" value="ADP-HEPTOSE--LPS HEPTOSYLTRANSFERASE 2"/>
    <property type="match status" value="1"/>
</dbReference>
<dbReference type="InterPro" id="IPR051199">
    <property type="entry name" value="LPS_LOS_Heptosyltrfase"/>
</dbReference>
<keyword evidence="2 3" id="KW-0808">Transferase</keyword>
<dbReference type="PANTHER" id="PTHR30160">
    <property type="entry name" value="TETRAACYLDISACCHARIDE 4'-KINASE-RELATED"/>
    <property type="match status" value="1"/>
</dbReference>
<dbReference type="RefSeq" id="WP_130935833.1">
    <property type="nucleotide sequence ID" value="NZ_BMEE01000001.1"/>
</dbReference>
<evidence type="ECO:0000313" key="4">
    <source>
        <dbReference type="Proteomes" id="UP000292372"/>
    </source>
</evidence>